<protein>
    <submittedName>
        <fullName evidence="1">Uncharacterized protein</fullName>
    </submittedName>
</protein>
<sequence length="220" mass="26215">MNEYINAYVEIIIEYLDEMDKSEFMCAQSNKVFLVYTGFRAITHIFQISYTNSNDLNTAFYNSRNAYIFYLEYLEQIHKTNMRHDLSHTDAIQFLYSKTISQMSPNSTPPDNLAIISKLTELILWFDNEDIDQTNMTQKMLTNLLKFDSDMLLYFLETAQLRTMSDTEYKTFLLDTCTLLKKNTNTNLDWNMQRVYKMRDLNDNINMPIQQWGKWIISQH</sequence>
<name>A0A6C0F154_9ZZZZ</name>
<organism evidence="1">
    <name type="scientific">viral metagenome</name>
    <dbReference type="NCBI Taxonomy" id="1070528"/>
    <lineage>
        <taxon>unclassified sequences</taxon>
        <taxon>metagenomes</taxon>
        <taxon>organismal metagenomes</taxon>
    </lineage>
</organism>
<proteinExistence type="predicted"/>
<accession>A0A6C0F154</accession>
<reference evidence="1" key="1">
    <citation type="journal article" date="2020" name="Nature">
        <title>Giant virus diversity and host interactions through global metagenomics.</title>
        <authorList>
            <person name="Schulz F."/>
            <person name="Roux S."/>
            <person name="Paez-Espino D."/>
            <person name="Jungbluth S."/>
            <person name="Walsh D.A."/>
            <person name="Denef V.J."/>
            <person name="McMahon K.D."/>
            <person name="Konstantinidis K.T."/>
            <person name="Eloe-Fadrosh E.A."/>
            <person name="Kyrpides N.C."/>
            <person name="Woyke T."/>
        </authorList>
    </citation>
    <scope>NUCLEOTIDE SEQUENCE</scope>
    <source>
        <strain evidence="1">GVMAG-M-3300009180-1</strain>
    </source>
</reference>
<evidence type="ECO:0000313" key="1">
    <source>
        <dbReference type="EMBL" id="QHT35124.1"/>
    </source>
</evidence>
<dbReference type="AlphaFoldDB" id="A0A6C0F154"/>
<dbReference type="EMBL" id="MN739013">
    <property type="protein sequence ID" value="QHT35124.1"/>
    <property type="molecule type" value="Genomic_DNA"/>
</dbReference>